<feature type="transmembrane region" description="Helical" evidence="1">
    <location>
        <begin position="56"/>
        <end position="72"/>
    </location>
</feature>
<evidence type="ECO:0000313" key="2">
    <source>
        <dbReference type="EMBL" id="KAJ1106312.1"/>
    </source>
</evidence>
<dbReference type="AlphaFoldDB" id="A0AAV7MSN3"/>
<gene>
    <name evidence="2" type="ORF">NDU88_003713</name>
</gene>
<keyword evidence="3" id="KW-1185">Reference proteome</keyword>
<keyword evidence="1" id="KW-0472">Membrane</keyword>
<dbReference type="EMBL" id="JANPWB010000013">
    <property type="protein sequence ID" value="KAJ1106312.1"/>
    <property type="molecule type" value="Genomic_DNA"/>
</dbReference>
<feature type="non-terminal residue" evidence="2">
    <location>
        <position position="1"/>
    </location>
</feature>
<evidence type="ECO:0000256" key="1">
    <source>
        <dbReference type="SAM" id="Phobius"/>
    </source>
</evidence>
<keyword evidence="1" id="KW-0812">Transmembrane</keyword>
<dbReference type="InterPro" id="IPR043502">
    <property type="entry name" value="DNA/RNA_pol_sf"/>
</dbReference>
<name>A0AAV7MSN3_PLEWA</name>
<organism evidence="2 3">
    <name type="scientific">Pleurodeles waltl</name>
    <name type="common">Iberian ribbed newt</name>
    <dbReference type="NCBI Taxonomy" id="8319"/>
    <lineage>
        <taxon>Eukaryota</taxon>
        <taxon>Metazoa</taxon>
        <taxon>Chordata</taxon>
        <taxon>Craniata</taxon>
        <taxon>Vertebrata</taxon>
        <taxon>Euteleostomi</taxon>
        <taxon>Amphibia</taxon>
        <taxon>Batrachia</taxon>
        <taxon>Caudata</taxon>
        <taxon>Salamandroidea</taxon>
        <taxon>Salamandridae</taxon>
        <taxon>Pleurodelinae</taxon>
        <taxon>Pleurodeles</taxon>
    </lineage>
</organism>
<reference evidence="2" key="1">
    <citation type="journal article" date="2022" name="bioRxiv">
        <title>Sequencing and chromosome-scale assembly of the giantPleurodeles waltlgenome.</title>
        <authorList>
            <person name="Brown T."/>
            <person name="Elewa A."/>
            <person name="Iarovenko S."/>
            <person name="Subramanian E."/>
            <person name="Araus A.J."/>
            <person name="Petzold A."/>
            <person name="Susuki M."/>
            <person name="Suzuki K.-i.T."/>
            <person name="Hayashi T."/>
            <person name="Toyoda A."/>
            <person name="Oliveira C."/>
            <person name="Osipova E."/>
            <person name="Leigh N.D."/>
            <person name="Simon A."/>
            <person name="Yun M.H."/>
        </authorList>
    </citation>
    <scope>NUCLEOTIDE SEQUENCE</scope>
    <source>
        <strain evidence="2">20211129_DDA</strain>
        <tissue evidence="2">Liver</tissue>
    </source>
</reference>
<comment type="caution">
    <text evidence="2">The sequence shown here is derived from an EMBL/GenBank/DDBJ whole genome shotgun (WGS) entry which is preliminary data.</text>
</comment>
<sequence>TYIPDYATRIKPLCDLIRPDFSSKFWTVEHTCILRDLQTDILAAQHLHTRDNKTHWVIRVIAGAIGFTYVTFN</sequence>
<feature type="non-terminal residue" evidence="2">
    <location>
        <position position="73"/>
    </location>
</feature>
<accession>A0AAV7MSN3</accession>
<keyword evidence="1" id="KW-1133">Transmembrane helix</keyword>
<proteinExistence type="predicted"/>
<dbReference type="Proteomes" id="UP001066276">
    <property type="component" value="Chromosome 9"/>
</dbReference>
<protein>
    <submittedName>
        <fullName evidence="2">Uncharacterized protein</fullName>
    </submittedName>
</protein>
<dbReference type="SUPFAM" id="SSF56672">
    <property type="entry name" value="DNA/RNA polymerases"/>
    <property type="match status" value="1"/>
</dbReference>
<evidence type="ECO:0000313" key="3">
    <source>
        <dbReference type="Proteomes" id="UP001066276"/>
    </source>
</evidence>